<name>A0A481YX76_9VIRU</name>
<sequence length="89" mass="10949">MDSETKKQYQEYLKNTYVILNDPKKFPESSLPHNGRCAECLDDPFVKLNDFGHSKRKCCIIWQDKWREWQDEWREWQQIKRISGTMFYI</sequence>
<dbReference type="EMBL" id="MK500345">
    <property type="protein sequence ID" value="QBK87164.1"/>
    <property type="molecule type" value="Genomic_DNA"/>
</dbReference>
<reference evidence="1" key="1">
    <citation type="journal article" date="2019" name="MBio">
        <title>Virus Genomes from Deep Sea Sediments Expand the Ocean Megavirome and Support Independent Origins of Viral Gigantism.</title>
        <authorList>
            <person name="Backstrom D."/>
            <person name="Yutin N."/>
            <person name="Jorgensen S.L."/>
            <person name="Dharamshi J."/>
            <person name="Homa F."/>
            <person name="Zaremba-Niedwiedzka K."/>
            <person name="Spang A."/>
            <person name="Wolf Y.I."/>
            <person name="Koonin E.V."/>
            <person name="Ettema T.J."/>
        </authorList>
    </citation>
    <scope>NUCLEOTIDE SEQUENCE</scope>
</reference>
<gene>
    <name evidence="1" type="ORF">LCMAC201_00660</name>
</gene>
<accession>A0A481YX76</accession>
<protein>
    <submittedName>
        <fullName evidence="1">Uncharacterized protein</fullName>
    </submittedName>
</protein>
<organism evidence="1">
    <name type="scientific">Marseillevirus LCMAC201</name>
    <dbReference type="NCBI Taxonomy" id="2506605"/>
    <lineage>
        <taxon>Viruses</taxon>
        <taxon>Varidnaviria</taxon>
        <taxon>Bamfordvirae</taxon>
        <taxon>Nucleocytoviricota</taxon>
        <taxon>Megaviricetes</taxon>
        <taxon>Pimascovirales</taxon>
        <taxon>Pimascovirales incertae sedis</taxon>
        <taxon>Marseilleviridae</taxon>
    </lineage>
</organism>
<proteinExistence type="predicted"/>
<evidence type="ECO:0000313" key="1">
    <source>
        <dbReference type="EMBL" id="QBK87164.1"/>
    </source>
</evidence>